<evidence type="ECO:0000313" key="2">
    <source>
        <dbReference type="Proteomes" id="UP000467006"/>
    </source>
</evidence>
<organism evidence="1 2">
    <name type="scientific">Mycolicibacterium duvalii</name>
    <dbReference type="NCBI Taxonomy" id="39688"/>
    <lineage>
        <taxon>Bacteria</taxon>
        <taxon>Bacillati</taxon>
        <taxon>Actinomycetota</taxon>
        <taxon>Actinomycetes</taxon>
        <taxon>Mycobacteriales</taxon>
        <taxon>Mycobacteriaceae</taxon>
        <taxon>Mycolicibacterium</taxon>
    </lineage>
</organism>
<dbReference type="AlphaFoldDB" id="A0A7I7K087"/>
<sequence>MTLSWDMADPRQAALAPVFGQPALAGPDLMNTLIELFSDSIRYMIAPPSLAANIDMQGIEKVRPTMLGLAGVFKEIQWWADRVVAGHTDVVVYAHSRGLLINDQPFTNTYVLRCTFDDTGRICEMQEFVDVGSANKIMESLAESAAHG</sequence>
<dbReference type="Gene3D" id="3.10.450.50">
    <property type="match status" value="1"/>
</dbReference>
<gene>
    <name evidence="1" type="ORF">MDUV_18480</name>
</gene>
<dbReference type="SUPFAM" id="SSF54427">
    <property type="entry name" value="NTF2-like"/>
    <property type="match status" value="1"/>
</dbReference>
<dbReference type="KEGG" id="mdu:MDUV_18480"/>
<name>A0A7I7K087_9MYCO</name>
<keyword evidence="2" id="KW-1185">Reference proteome</keyword>
<evidence type="ECO:0008006" key="3">
    <source>
        <dbReference type="Google" id="ProtNLM"/>
    </source>
</evidence>
<dbReference type="Proteomes" id="UP000467006">
    <property type="component" value="Chromosome"/>
</dbReference>
<dbReference type="InterPro" id="IPR032710">
    <property type="entry name" value="NTF2-like_dom_sf"/>
</dbReference>
<proteinExistence type="predicted"/>
<evidence type="ECO:0000313" key="1">
    <source>
        <dbReference type="EMBL" id="BBX16988.1"/>
    </source>
</evidence>
<reference evidence="1 2" key="1">
    <citation type="journal article" date="2019" name="Emerg. Microbes Infect.">
        <title>Comprehensive subspecies identification of 175 nontuberculous mycobacteria species based on 7547 genomic profiles.</title>
        <authorList>
            <person name="Matsumoto Y."/>
            <person name="Kinjo T."/>
            <person name="Motooka D."/>
            <person name="Nabeya D."/>
            <person name="Jung N."/>
            <person name="Uechi K."/>
            <person name="Horii T."/>
            <person name="Iida T."/>
            <person name="Fujita J."/>
            <person name="Nakamura S."/>
        </authorList>
    </citation>
    <scope>NUCLEOTIDE SEQUENCE [LARGE SCALE GENOMIC DNA]</scope>
    <source>
        <strain evidence="1 2">JCM 6396</strain>
    </source>
</reference>
<dbReference type="EMBL" id="AP022563">
    <property type="protein sequence ID" value="BBX16988.1"/>
    <property type="molecule type" value="Genomic_DNA"/>
</dbReference>
<protein>
    <recommendedName>
        <fullName evidence="3">SnoaL-like domain-containing protein</fullName>
    </recommendedName>
</protein>
<accession>A0A7I7K087</accession>